<organism evidence="3 4">
    <name type="scientific">Rhizopus delemar (strain RA 99-880 / ATCC MYA-4621 / FGSC 9543 / NRRL 43880)</name>
    <name type="common">Mucormycosis agent</name>
    <name type="synonym">Rhizopus arrhizus var. delemar</name>
    <dbReference type="NCBI Taxonomy" id="246409"/>
    <lineage>
        <taxon>Eukaryota</taxon>
        <taxon>Fungi</taxon>
        <taxon>Fungi incertae sedis</taxon>
        <taxon>Mucoromycota</taxon>
        <taxon>Mucoromycotina</taxon>
        <taxon>Mucoromycetes</taxon>
        <taxon>Mucorales</taxon>
        <taxon>Mucorineae</taxon>
        <taxon>Rhizopodaceae</taxon>
        <taxon>Rhizopus</taxon>
    </lineage>
</organism>
<protein>
    <submittedName>
        <fullName evidence="3">Uncharacterized protein</fullName>
    </submittedName>
</protein>
<evidence type="ECO:0000313" key="4">
    <source>
        <dbReference type="Proteomes" id="UP000009138"/>
    </source>
</evidence>
<dbReference type="RefSeq" id="XP_067519665.1">
    <property type="nucleotide sequence ID" value="XM_067663564.1"/>
</dbReference>
<reference evidence="3 4" key="1">
    <citation type="journal article" date="2009" name="PLoS Genet.">
        <title>Genomic analysis of the basal lineage fungus Rhizopus oryzae reveals a whole-genome duplication.</title>
        <authorList>
            <person name="Ma L.-J."/>
            <person name="Ibrahim A.S."/>
            <person name="Skory C."/>
            <person name="Grabherr M.G."/>
            <person name="Burger G."/>
            <person name="Butler M."/>
            <person name="Elias M."/>
            <person name="Idnurm A."/>
            <person name="Lang B.F."/>
            <person name="Sone T."/>
            <person name="Abe A."/>
            <person name="Calvo S.E."/>
            <person name="Corrochano L.M."/>
            <person name="Engels R."/>
            <person name="Fu J."/>
            <person name="Hansberg W."/>
            <person name="Kim J.-M."/>
            <person name="Kodira C.D."/>
            <person name="Koehrsen M.J."/>
            <person name="Liu B."/>
            <person name="Miranda-Saavedra D."/>
            <person name="O'Leary S."/>
            <person name="Ortiz-Castellanos L."/>
            <person name="Poulter R."/>
            <person name="Rodriguez-Romero J."/>
            <person name="Ruiz-Herrera J."/>
            <person name="Shen Y.-Q."/>
            <person name="Zeng Q."/>
            <person name="Galagan J."/>
            <person name="Birren B.W."/>
            <person name="Cuomo C.A."/>
            <person name="Wickes B.L."/>
        </authorList>
    </citation>
    <scope>NUCLEOTIDE SEQUENCE [LARGE SCALE GENOMIC DNA]</scope>
    <source>
        <strain evidence="4">RA 99-880 / ATCC MYA-4621 / FGSC 9543 / NRRL 43880</strain>
    </source>
</reference>
<dbReference type="OrthoDB" id="2333384at2759"/>
<name>I1C739_RHIO9</name>
<dbReference type="EMBL" id="CH476737">
    <property type="protein sequence ID" value="EIE84269.1"/>
    <property type="molecule type" value="Genomic_DNA"/>
</dbReference>
<keyword evidence="4" id="KW-1185">Reference proteome</keyword>
<gene>
    <name evidence="3" type="ORF">RO3G_08979</name>
</gene>
<sequence length="385" mass="43687">MISTLMGNKDSNIQFEILFYPQYQNEQGQAICYPGSVLEGVVKLIAASPIPVHHIKLVFKATERVNYDAMGWEKSKTTDDRLFAVRTILWGFPVGAQVPSDAWPILETGEHLFPFTCQMPVINFPPTFQHHLIATAFSMIVSVERPKQMPILSKPVHLQFQPIIETMPVKNLHALIEETKLGQAVSAKVSIPRLAYNIHQDALSIPITIQFSSPDDNLMGISQLHAYIKRYYQINYKTFSRNEVTTITSHHLAKLPSSTTLTFQLKMPERDEIPPTLTYSNHLKIEYRLVVTVKVRHGPLNMKKKLLDAPLTFGTLPPGTRAPRQLEPYSRLVDNRSSVHSKPTFLKPEPVSEEEFLPAYDSEEIPPSYRSNIPSNVHLITRIQS</sequence>
<evidence type="ECO:0000259" key="2">
    <source>
        <dbReference type="Pfam" id="PF02752"/>
    </source>
</evidence>
<dbReference type="GO" id="GO:0015031">
    <property type="term" value="P:protein transport"/>
    <property type="evidence" value="ECO:0007669"/>
    <property type="project" value="TreeGrafter"/>
</dbReference>
<dbReference type="Pfam" id="PF02752">
    <property type="entry name" value="Arrestin_C"/>
    <property type="match status" value="1"/>
</dbReference>
<accession>I1C739</accession>
<dbReference type="VEuPathDB" id="FungiDB:RO3G_08979"/>
<dbReference type="Proteomes" id="UP000009138">
    <property type="component" value="Unassembled WGS sequence"/>
</dbReference>
<dbReference type="PANTHER" id="PTHR11188">
    <property type="entry name" value="ARRESTIN DOMAIN CONTAINING PROTEIN"/>
    <property type="match status" value="1"/>
</dbReference>
<dbReference type="Gene3D" id="2.60.40.640">
    <property type="match status" value="2"/>
</dbReference>
<dbReference type="GO" id="GO:0005737">
    <property type="term" value="C:cytoplasm"/>
    <property type="evidence" value="ECO:0007669"/>
    <property type="project" value="TreeGrafter"/>
</dbReference>
<dbReference type="InterPro" id="IPR011022">
    <property type="entry name" value="Arrestin_C-like"/>
</dbReference>
<dbReference type="SUPFAM" id="SSF81296">
    <property type="entry name" value="E set domains"/>
    <property type="match status" value="1"/>
</dbReference>
<feature type="domain" description="Arrestin C-terminal-like" evidence="2">
    <location>
        <begin position="184"/>
        <end position="300"/>
    </location>
</feature>
<feature type="domain" description="Arrestin-like N-terminal" evidence="1">
    <location>
        <begin position="29"/>
        <end position="151"/>
    </location>
</feature>
<dbReference type="InParanoid" id="I1C739"/>
<dbReference type="AlphaFoldDB" id="I1C739"/>
<dbReference type="PANTHER" id="PTHR11188:SF17">
    <property type="entry name" value="FI21816P1"/>
    <property type="match status" value="1"/>
</dbReference>
<dbReference type="InterPro" id="IPR014756">
    <property type="entry name" value="Ig_E-set"/>
</dbReference>
<evidence type="ECO:0000313" key="3">
    <source>
        <dbReference type="EMBL" id="EIE84269.1"/>
    </source>
</evidence>
<dbReference type="InterPro" id="IPR011021">
    <property type="entry name" value="Arrestin-like_N"/>
</dbReference>
<evidence type="ECO:0000259" key="1">
    <source>
        <dbReference type="Pfam" id="PF00339"/>
    </source>
</evidence>
<dbReference type="eggNOG" id="ENOG502SZYP">
    <property type="taxonomic scope" value="Eukaryota"/>
</dbReference>
<dbReference type="OMA" id="VCQMPVI"/>
<dbReference type="STRING" id="246409.I1C739"/>
<proteinExistence type="predicted"/>
<dbReference type="GeneID" id="93615945"/>
<dbReference type="InterPro" id="IPR050357">
    <property type="entry name" value="Arrestin_domain-protein"/>
</dbReference>
<dbReference type="InterPro" id="IPR014752">
    <property type="entry name" value="Arrestin-like_C"/>
</dbReference>
<dbReference type="Pfam" id="PF00339">
    <property type="entry name" value="Arrestin_N"/>
    <property type="match status" value="1"/>
</dbReference>